<keyword evidence="4 5" id="KW-0720">Serine protease</keyword>
<dbReference type="PROSITE" id="PS00137">
    <property type="entry name" value="SUBTILASE_HIS"/>
    <property type="match status" value="1"/>
</dbReference>
<evidence type="ECO:0000256" key="3">
    <source>
        <dbReference type="ARBA" id="ARBA00022801"/>
    </source>
</evidence>
<feature type="active site" description="Charge relay system" evidence="5">
    <location>
        <position position="120"/>
    </location>
</feature>
<evidence type="ECO:0000256" key="1">
    <source>
        <dbReference type="ARBA" id="ARBA00011073"/>
    </source>
</evidence>
<dbReference type="InterPro" id="IPR023827">
    <property type="entry name" value="Peptidase_S8_Asp-AS"/>
</dbReference>
<reference evidence="7" key="1">
    <citation type="submission" date="2021-01" db="EMBL/GenBank/DDBJ databases">
        <title>Whole genome shotgun sequence of Actinoplanes rishiriensis NBRC 108556.</title>
        <authorList>
            <person name="Komaki H."/>
            <person name="Tamura T."/>
        </authorList>
    </citation>
    <scope>NUCLEOTIDE SEQUENCE</scope>
    <source>
        <strain evidence="7">NBRC 108556</strain>
    </source>
</reference>
<dbReference type="InterPro" id="IPR022398">
    <property type="entry name" value="Peptidase_S8_His-AS"/>
</dbReference>
<evidence type="ECO:0000259" key="6">
    <source>
        <dbReference type="Pfam" id="PF00082"/>
    </source>
</evidence>
<feature type="active site" description="Charge relay system" evidence="5">
    <location>
        <position position="86"/>
    </location>
</feature>
<dbReference type="EMBL" id="BOMV01000004">
    <property type="protein sequence ID" value="GIE92929.1"/>
    <property type="molecule type" value="Genomic_DNA"/>
</dbReference>
<dbReference type="PROSITE" id="PS00136">
    <property type="entry name" value="SUBTILASE_ASP"/>
    <property type="match status" value="1"/>
</dbReference>
<dbReference type="SUPFAM" id="SSF52743">
    <property type="entry name" value="Subtilisin-like"/>
    <property type="match status" value="1"/>
</dbReference>
<dbReference type="PANTHER" id="PTHR43806">
    <property type="entry name" value="PEPTIDASE S8"/>
    <property type="match status" value="1"/>
</dbReference>
<evidence type="ECO:0000313" key="8">
    <source>
        <dbReference type="Proteomes" id="UP000636960"/>
    </source>
</evidence>
<proteinExistence type="inferred from homology"/>
<feature type="domain" description="Peptidase S8/S53" evidence="6">
    <location>
        <begin position="77"/>
        <end position="324"/>
    </location>
</feature>
<comment type="caution">
    <text evidence="7">The sequence shown here is derived from an EMBL/GenBank/DDBJ whole genome shotgun (WGS) entry which is preliminary data.</text>
</comment>
<dbReference type="RefSeq" id="WP_203778777.1">
    <property type="nucleotide sequence ID" value="NZ_BOMV01000004.1"/>
</dbReference>
<evidence type="ECO:0000256" key="4">
    <source>
        <dbReference type="ARBA" id="ARBA00022825"/>
    </source>
</evidence>
<keyword evidence="3 5" id="KW-0378">Hydrolase</keyword>
<gene>
    <name evidence="7" type="ORF">Ari01nite_03940</name>
</gene>
<dbReference type="PRINTS" id="PR00723">
    <property type="entry name" value="SUBTILISIN"/>
</dbReference>
<keyword evidence="8" id="KW-1185">Reference proteome</keyword>
<dbReference type="Pfam" id="PF00082">
    <property type="entry name" value="Peptidase_S8"/>
    <property type="match status" value="1"/>
</dbReference>
<evidence type="ECO:0000313" key="7">
    <source>
        <dbReference type="EMBL" id="GIE92929.1"/>
    </source>
</evidence>
<feature type="active site" description="Charge relay system" evidence="5">
    <location>
        <position position="276"/>
    </location>
</feature>
<dbReference type="InterPro" id="IPR000209">
    <property type="entry name" value="Peptidase_S8/S53_dom"/>
</dbReference>
<dbReference type="Proteomes" id="UP000636960">
    <property type="component" value="Unassembled WGS sequence"/>
</dbReference>
<keyword evidence="2 5" id="KW-0645">Protease</keyword>
<dbReference type="GO" id="GO:0006508">
    <property type="term" value="P:proteolysis"/>
    <property type="evidence" value="ECO:0007669"/>
    <property type="project" value="UniProtKB-KW"/>
</dbReference>
<dbReference type="InterPro" id="IPR036852">
    <property type="entry name" value="Peptidase_S8/S53_dom_sf"/>
</dbReference>
<dbReference type="PANTHER" id="PTHR43806:SF11">
    <property type="entry name" value="CEREVISIN-RELATED"/>
    <property type="match status" value="1"/>
</dbReference>
<accession>A0A919JTA4</accession>
<dbReference type="GO" id="GO:0004252">
    <property type="term" value="F:serine-type endopeptidase activity"/>
    <property type="evidence" value="ECO:0007669"/>
    <property type="project" value="UniProtKB-UniRule"/>
</dbReference>
<sequence length="533" mass="54055">MRNHLRRAAIGALTVGTITGVTALGLPEQKAAEGRALQAADAIVTAAAVPPGNDPSRGDQWGLSRIKAPQAWARSTGAGVTVAVLDSGVDADHPDLADQLLPGYNTITRADDDGTDTYGHGTQVAGIIAAATGNEVGISGIAPDVKILPVKVLNEWGGGTASDTAAGIVYAVDHGATVINMSFTTTTRAGVLTNAIAYARSKGVVVVAAGGNSRVRGNAPQYPGAEPSVISVAATGSTDATPIYSTMSENIDVAAPGVDVPTTATGGGYRNVNGTSASAAHVSAVAALIKSVRPKLTADQVELVLANSAEDLGDPGKDTEFGWGRVDADAALTVATGTRLPTPVRPASVKPNRVRAIPVIRATNGPTTLIHGQTATVRYVVTAGNKPFAGQTAQLAIAPAGFGFTLTDVITDSNGVIEYSMPTTGRFQIKLSMPATVTRSAANSPTSSFTVKATAGLSAGENPGELVVSYNGTAGLQLRLDRLAGARWITHTTFVPTGGEHTFTGLTAGGKYRVVVPNTTAVTGLISQVAQVA</sequence>
<name>A0A919JTA4_9ACTN</name>
<dbReference type="Gene3D" id="3.40.50.200">
    <property type="entry name" value="Peptidase S8/S53 domain"/>
    <property type="match status" value="1"/>
</dbReference>
<organism evidence="7 8">
    <name type="scientific">Paractinoplanes rishiriensis</name>
    <dbReference type="NCBI Taxonomy" id="1050105"/>
    <lineage>
        <taxon>Bacteria</taxon>
        <taxon>Bacillati</taxon>
        <taxon>Actinomycetota</taxon>
        <taxon>Actinomycetes</taxon>
        <taxon>Micromonosporales</taxon>
        <taxon>Micromonosporaceae</taxon>
        <taxon>Paractinoplanes</taxon>
    </lineage>
</organism>
<evidence type="ECO:0000256" key="5">
    <source>
        <dbReference type="PROSITE-ProRule" id="PRU01240"/>
    </source>
</evidence>
<dbReference type="PROSITE" id="PS51892">
    <property type="entry name" value="SUBTILASE"/>
    <property type="match status" value="1"/>
</dbReference>
<protein>
    <recommendedName>
        <fullName evidence="6">Peptidase S8/S53 domain-containing protein</fullName>
    </recommendedName>
</protein>
<evidence type="ECO:0000256" key="2">
    <source>
        <dbReference type="ARBA" id="ARBA00022670"/>
    </source>
</evidence>
<comment type="similarity">
    <text evidence="1 5">Belongs to the peptidase S8 family.</text>
</comment>
<dbReference type="AlphaFoldDB" id="A0A919JTA4"/>
<dbReference type="InterPro" id="IPR050131">
    <property type="entry name" value="Peptidase_S8_subtilisin-like"/>
</dbReference>
<dbReference type="InterPro" id="IPR015500">
    <property type="entry name" value="Peptidase_S8_subtilisin-rel"/>
</dbReference>